<dbReference type="EMBL" id="JAGTJQ010000011">
    <property type="protein sequence ID" value="KAH7018102.1"/>
    <property type="molecule type" value="Genomic_DNA"/>
</dbReference>
<dbReference type="Proteomes" id="UP000756346">
    <property type="component" value="Unassembled WGS sequence"/>
</dbReference>
<comment type="caution">
    <text evidence="2">The sequence shown here is derived from an EMBL/GenBank/DDBJ whole genome shotgun (WGS) entry which is preliminary data.</text>
</comment>
<dbReference type="Pfam" id="PF06985">
    <property type="entry name" value="HET"/>
    <property type="match status" value="1"/>
</dbReference>
<accession>A0A9P8XX45</accession>
<dbReference type="PANTHER" id="PTHR33112">
    <property type="entry name" value="DOMAIN PROTEIN, PUTATIVE-RELATED"/>
    <property type="match status" value="1"/>
</dbReference>
<dbReference type="RefSeq" id="XP_046006369.1">
    <property type="nucleotide sequence ID" value="XM_046151395.1"/>
</dbReference>
<dbReference type="PANTHER" id="PTHR33112:SF9">
    <property type="entry name" value="HETEROKARYON INCOMPATIBILITY DOMAIN-CONTAINING PROTEIN"/>
    <property type="match status" value="1"/>
</dbReference>
<evidence type="ECO:0000259" key="1">
    <source>
        <dbReference type="Pfam" id="PF06985"/>
    </source>
</evidence>
<feature type="domain" description="Heterokaryon incompatibility" evidence="1">
    <location>
        <begin position="15"/>
        <end position="112"/>
    </location>
</feature>
<gene>
    <name evidence="2" type="ORF">B0I36DRAFT_276524</name>
</gene>
<dbReference type="InterPro" id="IPR010730">
    <property type="entry name" value="HET"/>
</dbReference>
<reference evidence="2" key="1">
    <citation type="journal article" date="2021" name="Nat. Commun.">
        <title>Genetic determinants of endophytism in the Arabidopsis root mycobiome.</title>
        <authorList>
            <person name="Mesny F."/>
            <person name="Miyauchi S."/>
            <person name="Thiergart T."/>
            <person name="Pickel B."/>
            <person name="Atanasova L."/>
            <person name="Karlsson M."/>
            <person name="Huettel B."/>
            <person name="Barry K.W."/>
            <person name="Haridas S."/>
            <person name="Chen C."/>
            <person name="Bauer D."/>
            <person name="Andreopoulos W."/>
            <person name="Pangilinan J."/>
            <person name="LaButti K."/>
            <person name="Riley R."/>
            <person name="Lipzen A."/>
            <person name="Clum A."/>
            <person name="Drula E."/>
            <person name="Henrissat B."/>
            <person name="Kohler A."/>
            <person name="Grigoriev I.V."/>
            <person name="Martin F.M."/>
            <person name="Hacquard S."/>
        </authorList>
    </citation>
    <scope>NUCLEOTIDE SEQUENCE</scope>
    <source>
        <strain evidence="2">MPI-CAGE-CH-0230</strain>
    </source>
</reference>
<protein>
    <submittedName>
        <fullName evidence="2">Heterokaryon incompatibility protein-domain-containing protein</fullName>
    </submittedName>
</protein>
<dbReference type="GeneID" id="70180941"/>
<evidence type="ECO:0000313" key="2">
    <source>
        <dbReference type="EMBL" id="KAH7018102.1"/>
    </source>
</evidence>
<organism evidence="2 3">
    <name type="scientific">Microdochium trichocladiopsis</name>
    <dbReference type="NCBI Taxonomy" id="1682393"/>
    <lineage>
        <taxon>Eukaryota</taxon>
        <taxon>Fungi</taxon>
        <taxon>Dikarya</taxon>
        <taxon>Ascomycota</taxon>
        <taxon>Pezizomycotina</taxon>
        <taxon>Sordariomycetes</taxon>
        <taxon>Xylariomycetidae</taxon>
        <taxon>Xylariales</taxon>
        <taxon>Microdochiaceae</taxon>
        <taxon>Microdochium</taxon>
    </lineage>
</organism>
<dbReference type="AlphaFoldDB" id="A0A9P8XX45"/>
<proteinExistence type="predicted"/>
<evidence type="ECO:0000313" key="3">
    <source>
        <dbReference type="Proteomes" id="UP000756346"/>
    </source>
</evidence>
<feature type="non-terminal residue" evidence="2">
    <location>
        <position position="1"/>
    </location>
</feature>
<dbReference type="OrthoDB" id="47007at2759"/>
<keyword evidence="3" id="KW-1185">Reference proteome</keyword>
<name>A0A9P8XX45_9PEZI</name>
<sequence>MQLRFHTDIPKGAKYTALSHRWGQGSDKAGPTTRGNIEERKNDIAWEALPDLFHDAVSLTLGLGVSYIWIDSLCIVQDDVDDWEREAASMTRIFNNALLTIAALYSDSPATTIFSLSGKARQSTSSPLLSRAWAFQDCLVSSRIAYIGAQEITFECRAGITCEDDWRDFVEHYSRLELTFEKDRLLALGGYAQQYAQARPGQQYLAGLWSGALSQQLLW</sequence>